<dbReference type="EMBL" id="BPLQ01009629">
    <property type="protein sequence ID" value="GIY45442.1"/>
    <property type="molecule type" value="Genomic_DNA"/>
</dbReference>
<gene>
    <name evidence="1" type="primary">R1A1-elementORF2_487</name>
    <name evidence="1" type="ORF">CDAR_71721</name>
</gene>
<dbReference type="CDD" id="cd09276">
    <property type="entry name" value="Rnase_HI_RT_non_LTR"/>
    <property type="match status" value="1"/>
</dbReference>
<comment type="caution">
    <text evidence="1">The sequence shown here is derived from an EMBL/GenBank/DDBJ whole genome shotgun (WGS) entry which is preliminary data.</text>
</comment>
<organism evidence="1 2">
    <name type="scientific">Caerostris darwini</name>
    <dbReference type="NCBI Taxonomy" id="1538125"/>
    <lineage>
        <taxon>Eukaryota</taxon>
        <taxon>Metazoa</taxon>
        <taxon>Ecdysozoa</taxon>
        <taxon>Arthropoda</taxon>
        <taxon>Chelicerata</taxon>
        <taxon>Arachnida</taxon>
        <taxon>Araneae</taxon>
        <taxon>Araneomorphae</taxon>
        <taxon>Entelegynae</taxon>
        <taxon>Araneoidea</taxon>
        <taxon>Araneidae</taxon>
        <taxon>Caerostris</taxon>
    </lineage>
</organism>
<dbReference type="InterPro" id="IPR012337">
    <property type="entry name" value="RNaseH-like_sf"/>
</dbReference>
<dbReference type="InterPro" id="IPR036397">
    <property type="entry name" value="RNaseH_sf"/>
</dbReference>
<dbReference type="GO" id="GO:0003676">
    <property type="term" value="F:nucleic acid binding"/>
    <property type="evidence" value="ECO:0007669"/>
    <property type="project" value="InterPro"/>
</dbReference>
<protein>
    <submittedName>
        <fullName evidence="1">RNase H domain-containing protein</fullName>
    </submittedName>
</protein>
<reference evidence="1 2" key="1">
    <citation type="submission" date="2021-06" db="EMBL/GenBank/DDBJ databases">
        <title>Caerostris darwini draft genome.</title>
        <authorList>
            <person name="Kono N."/>
            <person name="Arakawa K."/>
        </authorList>
    </citation>
    <scope>NUCLEOTIDE SEQUENCE [LARGE SCALE GENOMIC DNA]</scope>
</reference>
<dbReference type="Proteomes" id="UP001054837">
    <property type="component" value="Unassembled WGS sequence"/>
</dbReference>
<dbReference type="Gene3D" id="3.30.420.10">
    <property type="entry name" value="Ribonuclease H-like superfamily/Ribonuclease H"/>
    <property type="match status" value="1"/>
</dbReference>
<dbReference type="AlphaFoldDB" id="A0AAV4TJ74"/>
<proteinExistence type="predicted"/>
<evidence type="ECO:0000313" key="2">
    <source>
        <dbReference type="Proteomes" id="UP001054837"/>
    </source>
</evidence>
<evidence type="ECO:0000313" key="1">
    <source>
        <dbReference type="EMBL" id="GIY45442.1"/>
    </source>
</evidence>
<name>A0AAV4TJ74_9ARAC</name>
<dbReference type="SUPFAM" id="SSF53098">
    <property type="entry name" value="Ribonuclease H-like"/>
    <property type="match status" value="1"/>
</dbReference>
<sequence>MTSGCSSSSMTTRSSTQGTLIQSHSLSFLKPILPPWNCSSIPWTPYRNDLQGVLIFTDESKMNNKVAGAFVVYNNNIEADYNTFRLNDHATVYMAELLAISKPIEYFSLNHLEEAHIITDSRSVLQALENINNLDHQP</sequence>
<accession>A0AAV4TJ74</accession>
<keyword evidence="2" id="KW-1185">Reference proteome</keyword>